<gene>
    <name evidence="3" type="ORF">RSO01_22450</name>
</gene>
<evidence type="ECO:0000256" key="1">
    <source>
        <dbReference type="ARBA" id="ARBA00008791"/>
    </source>
</evidence>
<dbReference type="SUPFAM" id="SSF52402">
    <property type="entry name" value="Adenine nucleotide alpha hydrolases-like"/>
    <property type="match status" value="2"/>
</dbReference>
<dbReference type="PRINTS" id="PR01438">
    <property type="entry name" value="UNVRSLSTRESS"/>
</dbReference>
<dbReference type="InterPro" id="IPR006016">
    <property type="entry name" value="UspA"/>
</dbReference>
<comment type="caution">
    <text evidence="3">The sequence shown here is derived from an EMBL/GenBank/DDBJ whole genome shotgun (WGS) entry which is preliminary data.</text>
</comment>
<accession>A0A512N7X2</accession>
<dbReference type="OrthoDB" id="9804721at2"/>
<evidence type="ECO:0000313" key="3">
    <source>
        <dbReference type="EMBL" id="GEP55079.1"/>
    </source>
</evidence>
<sequence length="278" mass="29281">MTYKTILVHCSAQPKVEQRLAVAVDLAQRHGALLVGVHVQEPFMTPAMFDGTAALDDLFAAYEQRAQADVTAAKAAFFKAVKGTHLSTEWRSESGYAATQLGIHARYADLVVLGQADPDGDDDAPTDLPETLALSTGRPALVVPHIGARSPVGKTVMLCWNASRESARAASDALPLLRGADKVIVLSVDPKPSAGGHGAEPGADVATWLARHGVKVTVQRDVAADSDVGGIILSRAADHDVDLIVMGLYGHSRLREMVLGGASRTLLASMTVPIFVAH</sequence>
<dbReference type="PANTHER" id="PTHR46268">
    <property type="entry name" value="STRESS RESPONSE PROTEIN NHAX"/>
    <property type="match status" value="1"/>
</dbReference>
<evidence type="ECO:0000259" key="2">
    <source>
        <dbReference type="Pfam" id="PF00582"/>
    </source>
</evidence>
<proteinExistence type="inferred from homology"/>
<dbReference type="InterPro" id="IPR006015">
    <property type="entry name" value="Universal_stress_UspA"/>
</dbReference>
<name>A0A512N7X2_9HYPH</name>
<reference evidence="3 4" key="1">
    <citation type="submission" date="2019-07" db="EMBL/GenBank/DDBJ databases">
        <title>Whole genome shotgun sequence of Reyranella soli NBRC 108950.</title>
        <authorList>
            <person name="Hosoyama A."/>
            <person name="Uohara A."/>
            <person name="Ohji S."/>
            <person name="Ichikawa N."/>
        </authorList>
    </citation>
    <scope>NUCLEOTIDE SEQUENCE [LARGE SCALE GENOMIC DNA]</scope>
    <source>
        <strain evidence="3 4">NBRC 108950</strain>
    </source>
</reference>
<evidence type="ECO:0000313" key="4">
    <source>
        <dbReference type="Proteomes" id="UP000321058"/>
    </source>
</evidence>
<dbReference type="PANTHER" id="PTHR46268:SF15">
    <property type="entry name" value="UNIVERSAL STRESS PROTEIN HP_0031"/>
    <property type="match status" value="1"/>
</dbReference>
<protein>
    <submittedName>
        <fullName evidence="3">Universal stress protein A</fullName>
    </submittedName>
</protein>
<keyword evidence="4" id="KW-1185">Reference proteome</keyword>
<dbReference type="CDD" id="cd00293">
    <property type="entry name" value="USP-like"/>
    <property type="match status" value="1"/>
</dbReference>
<comment type="similarity">
    <text evidence="1">Belongs to the universal stress protein A family.</text>
</comment>
<dbReference type="Proteomes" id="UP000321058">
    <property type="component" value="Unassembled WGS sequence"/>
</dbReference>
<dbReference type="RefSeq" id="WP_147149179.1">
    <property type="nucleotide sequence ID" value="NZ_BKAJ01000033.1"/>
</dbReference>
<dbReference type="EMBL" id="BKAJ01000033">
    <property type="protein sequence ID" value="GEP55079.1"/>
    <property type="molecule type" value="Genomic_DNA"/>
</dbReference>
<organism evidence="3 4">
    <name type="scientific">Reyranella soli</name>
    <dbReference type="NCBI Taxonomy" id="1230389"/>
    <lineage>
        <taxon>Bacteria</taxon>
        <taxon>Pseudomonadati</taxon>
        <taxon>Pseudomonadota</taxon>
        <taxon>Alphaproteobacteria</taxon>
        <taxon>Hyphomicrobiales</taxon>
        <taxon>Reyranellaceae</taxon>
        <taxon>Reyranella</taxon>
    </lineage>
</organism>
<dbReference type="AlphaFoldDB" id="A0A512N7X2"/>
<dbReference type="Gene3D" id="3.40.50.12370">
    <property type="match status" value="1"/>
</dbReference>
<dbReference type="Pfam" id="PF00582">
    <property type="entry name" value="Usp"/>
    <property type="match status" value="1"/>
</dbReference>
<feature type="domain" description="UspA" evidence="2">
    <location>
        <begin position="154"/>
        <end position="277"/>
    </location>
</feature>